<proteinExistence type="predicted"/>
<gene>
    <name evidence="1" type="ORF">JM93_01633</name>
</gene>
<comment type="caution">
    <text evidence="1">The sequence shown here is derived from an EMBL/GenBank/DDBJ whole genome shotgun (WGS) entry which is preliminary data.</text>
</comment>
<accession>A0A562T9G6</accession>
<sequence length="102" mass="11315">MRRNDFATNPNDLQKDDVMTEKKKSLAFCAIDSKGSRDDALIHAELLNDADFETFASMRAISDYVERGGSLQHALTLFATDEIHDAAQGAQSLATLEARMKH</sequence>
<name>A0A562T9G6_9HYPH</name>
<keyword evidence="2" id="KW-1185">Reference proteome</keyword>
<evidence type="ECO:0000313" key="1">
    <source>
        <dbReference type="EMBL" id="TWI89430.1"/>
    </source>
</evidence>
<dbReference type="Proteomes" id="UP000320593">
    <property type="component" value="Unassembled WGS sequence"/>
</dbReference>
<organism evidence="1 2">
    <name type="scientific">Roseibium hamelinense</name>
    <dbReference type="NCBI Taxonomy" id="150831"/>
    <lineage>
        <taxon>Bacteria</taxon>
        <taxon>Pseudomonadati</taxon>
        <taxon>Pseudomonadota</taxon>
        <taxon>Alphaproteobacteria</taxon>
        <taxon>Hyphomicrobiales</taxon>
        <taxon>Stappiaceae</taxon>
        <taxon>Roseibium</taxon>
    </lineage>
</organism>
<reference evidence="1 2" key="1">
    <citation type="submission" date="2019-07" db="EMBL/GenBank/DDBJ databases">
        <title>Genomic Encyclopedia of Archaeal and Bacterial Type Strains, Phase II (KMG-II): from individual species to whole genera.</title>
        <authorList>
            <person name="Goeker M."/>
        </authorList>
    </citation>
    <scope>NUCLEOTIDE SEQUENCE [LARGE SCALE GENOMIC DNA]</scope>
    <source>
        <strain evidence="1 2">ATCC BAA-252</strain>
    </source>
</reference>
<protein>
    <submittedName>
        <fullName evidence="1">Uncharacterized protein</fullName>
    </submittedName>
</protein>
<evidence type="ECO:0000313" key="2">
    <source>
        <dbReference type="Proteomes" id="UP000320593"/>
    </source>
</evidence>
<dbReference type="AlphaFoldDB" id="A0A562T9G6"/>
<dbReference type="EMBL" id="VLLF01000003">
    <property type="protein sequence ID" value="TWI89430.1"/>
    <property type="molecule type" value="Genomic_DNA"/>
</dbReference>